<dbReference type="EMBL" id="CACRTF010000011">
    <property type="protein sequence ID" value="VYT24896.1"/>
    <property type="molecule type" value="Genomic_DNA"/>
</dbReference>
<keyword evidence="1" id="KW-0963">Cytoplasm</keyword>
<dbReference type="InterPro" id="IPR016193">
    <property type="entry name" value="Cytidine_deaminase-like"/>
</dbReference>
<dbReference type="Gene3D" id="3.40.140.10">
    <property type="entry name" value="Cytidine Deaminase, domain 2"/>
    <property type="match status" value="1"/>
</dbReference>
<dbReference type="SUPFAM" id="SSF53927">
    <property type="entry name" value="Cytidine deaminase-like"/>
    <property type="match status" value="1"/>
</dbReference>
<evidence type="ECO:0000256" key="1">
    <source>
        <dbReference type="ARBA" id="ARBA00022490"/>
    </source>
</evidence>
<dbReference type="GO" id="GO:0016783">
    <property type="term" value="F:sulfurtransferase activity"/>
    <property type="evidence" value="ECO:0007669"/>
    <property type="project" value="InterPro"/>
</dbReference>
<sequence>MMEFTKQYPVIRYEDGRETPSMDEVLAECSLNVHINGRFTEVLHCIPEYLEEMLLGRLYTSGVISSPEDIMDLSICPSLNRADLKIRETDRTMVRLPDLHICPDHILSLSQHLLDASELFRKTGNVHSVMLCRDYAVLYMTEDLDRSRAFEKTVGRALKDRVDFAGTSVYTTGRIPRPIAEKAIWAGIPVIVSRSAPTDLTLELAAEYNLTVIGFARRNRMNIYRTSRDGSATPSFPSPVMPDM</sequence>
<dbReference type="RefSeq" id="WP_002576878.1">
    <property type="nucleotide sequence ID" value="NZ_BAABZS010000001.1"/>
</dbReference>
<evidence type="ECO:0000313" key="3">
    <source>
        <dbReference type="EMBL" id="VYT24896.1"/>
    </source>
</evidence>
<dbReference type="PANTHER" id="PTHR30592:SF1">
    <property type="entry name" value="SULFUR CARRIER PROTEIN FDHD"/>
    <property type="match status" value="1"/>
</dbReference>
<dbReference type="AlphaFoldDB" id="A0A6N2VD54"/>
<protein>
    <submittedName>
        <fullName evidence="3">Formate dehydrogenase accessory protein</fullName>
    </submittedName>
</protein>
<evidence type="ECO:0000256" key="2">
    <source>
        <dbReference type="ARBA" id="ARBA00023150"/>
    </source>
</evidence>
<dbReference type="Pfam" id="PF02634">
    <property type="entry name" value="FdhD-NarQ"/>
    <property type="match status" value="2"/>
</dbReference>
<dbReference type="InterPro" id="IPR003786">
    <property type="entry name" value="FdhD"/>
</dbReference>
<dbReference type="PIRSF" id="PIRSF015626">
    <property type="entry name" value="FdhD"/>
    <property type="match status" value="1"/>
</dbReference>
<keyword evidence="2" id="KW-0501">Molybdenum cofactor biosynthesis</keyword>
<accession>A0A6N2VD54</accession>
<reference evidence="3" key="1">
    <citation type="submission" date="2019-11" db="EMBL/GenBank/DDBJ databases">
        <authorList>
            <person name="Feng L."/>
        </authorList>
    </citation>
    <scope>NUCLEOTIDE SEQUENCE</scope>
    <source>
        <strain evidence="3">CbolteaeLFYP116</strain>
    </source>
</reference>
<dbReference type="GeneID" id="23115071"/>
<organism evidence="3">
    <name type="scientific">Enterocloster bolteae</name>
    <dbReference type="NCBI Taxonomy" id="208479"/>
    <lineage>
        <taxon>Bacteria</taxon>
        <taxon>Bacillati</taxon>
        <taxon>Bacillota</taxon>
        <taxon>Clostridia</taxon>
        <taxon>Lachnospirales</taxon>
        <taxon>Lachnospiraceae</taxon>
        <taxon>Enterocloster</taxon>
    </lineage>
</organism>
<proteinExistence type="predicted"/>
<dbReference type="GO" id="GO:0006777">
    <property type="term" value="P:Mo-molybdopterin cofactor biosynthetic process"/>
    <property type="evidence" value="ECO:0007669"/>
    <property type="project" value="UniProtKB-KW"/>
</dbReference>
<dbReference type="PANTHER" id="PTHR30592">
    <property type="entry name" value="FORMATE DEHYDROGENASE"/>
    <property type="match status" value="1"/>
</dbReference>
<dbReference type="Gene3D" id="3.10.20.10">
    <property type="match status" value="1"/>
</dbReference>
<gene>
    <name evidence="3" type="ORF">CBLFYP116_02534</name>
</gene>
<name>A0A6N2VD54_9FIRM</name>